<accession>A0A5N3R1Z1</accession>
<dbReference type="InterPro" id="IPR008984">
    <property type="entry name" value="SMAD_FHA_dom_sf"/>
</dbReference>
<dbReference type="InterPro" id="IPR000253">
    <property type="entry name" value="FHA_dom"/>
</dbReference>
<name>A0A5N3R1Z1_9VIBR</name>
<evidence type="ECO:0000313" key="3">
    <source>
        <dbReference type="EMBL" id="KAB0288290.1"/>
    </source>
</evidence>
<dbReference type="RefSeq" id="WP_150870128.1">
    <property type="nucleotide sequence ID" value="NZ_VWSE01000006.1"/>
</dbReference>
<protein>
    <submittedName>
        <fullName evidence="3">FHA domain-containing protein</fullName>
    </submittedName>
</protein>
<dbReference type="AlphaFoldDB" id="A0A5N3R1Z1"/>
<evidence type="ECO:0000259" key="2">
    <source>
        <dbReference type="PROSITE" id="PS50006"/>
    </source>
</evidence>
<evidence type="ECO:0000256" key="1">
    <source>
        <dbReference type="SAM" id="MobiDB-lite"/>
    </source>
</evidence>
<reference evidence="3 4" key="1">
    <citation type="submission" date="2019-09" db="EMBL/GenBank/DDBJ databases">
        <title>Whole genome sequence of Vibrio fortis.</title>
        <authorList>
            <person name="Das S.K."/>
        </authorList>
    </citation>
    <scope>NUCLEOTIDE SEQUENCE [LARGE SCALE GENOMIC DNA]</scope>
    <source>
        <strain evidence="3 4">AN60</strain>
    </source>
</reference>
<dbReference type="CDD" id="cd00060">
    <property type="entry name" value="FHA"/>
    <property type="match status" value="1"/>
</dbReference>
<feature type="domain" description="FHA" evidence="2">
    <location>
        <begin position="28"/>
        <end position="79"/>
    </location>
</feature>
<organism evidence="3 4">
    <name type="scientific">Vibrio fortis</name>
    <dbReference type="NCBI Taxonomy" id="212667"/>
    <lineage>
        <taxon>Bacteria</taxon>
        <taxon>Pseudomonadati</taxon>
        <taxon>Pseudomonadota</taxon>
        <taxon>Gammaproteobacteria</taxon>
        <taxon>Vibrionales</taxon>
        <taxon>Vibrionaceae</taxon>
        <taxon>Vibrio</taxon>
    </lineage>
</organism>
<dbReference type="InterPro" id="IPR046883">
    <property type="entry name" value="T6SS_FHA_C"/>
</dbReference>
<proteinExistence type="predicted"/>
<comment type="caution">
    <text evidence="3">The sequence shown here is derived from an EMBL/GenBank/DDBJ whole genome shotgun (WGS) entry which is preliminary data.</text>
</comment>
<dbReference type="EMBL" id="VWSE01000006">
    <property type="protein sequence ID" value="KAB0288290.1"/>
    <property type="molecule type" value="Genomic_DNA"/>
</dbReference>
<dbReference type="SUPFAM" id="SSF49879">
    <property type="entry name" value="SMAD/FHA domain"/>
    <property type="match status" value="1"/>
</dbReference>
<dbReference type="Gene3D" id="2.60.200.20">
    <property type="match status" value="1"/>
</dbReference>
<dbReference type="Pfam" id="PF00498">
    <property type="entry name" value="FHA"/>
    <property type="match status" value="1"/>
</dbReference>
<evidence type="ECO:0000313" key="4">
    <source>
        <dbReference type="Proteomes" id="UP000326789"/>
    </source>
</evidence>
<feature type="region of interest" description="Disordered" evidence="1">
    <location>
        <begin position="196"/>
        <end position="223"/>
    </location>
</feature>
<sequence>MNISFQLIELPENEQVVSRQISLPSSGGTIGRSYECTVQLPDMSRTLSRVHIEVLPHSEGGFQVIDRSANGAQVNGVFLGAGQSAKVSDGDSIRIGGYLLLVSDMQELFSKEAKPETSEPIHTPLDEPVFDFAGVIEEPAATVFGAESTAFNEIEEAIDTASSFSADNVAGEDVYAYDPFEEDDLLNIKLDEKSSSEPIIMADEPSSRNSSNKSSQETGVTLSNGSQIQALDSSIERLNQIVEHQQSALTAAVDRERLVSCIETTLDKFLADFNPQHLESEFNDYLSGWGSKEKKYWGLYKKQFARKQDRGEFKRNFTAMLLEELRDK</sequence>
<gene>
    <name evidence="3" type="ORF">F2P58_12645</name>
</gene>
<dbReference type="Pfam" id="PF20232">
    <property type="entry name" value="T6SS_FHA_C"/>
    <property type="match status" value="1"/>
</dbReference>
<dbReference type="PROSITE" id="PS50006">
    <property type="entry name" value="FHA_DOMAIN"/>
    <property type="match status" value="1"/>
</dbReference>
<dbReference type="Proteomes" id="UP000326789">
    <property type="component" value="Unassembled WGS sequence"/>
</dbReference>